<dbReference type="Proteomes" id="UP001281305">
    <property type="component" value="Chromosome"/>
</dbReference>
<feature type="transmembrane region" description="Helical" evidence="6">
    <location>
        <begin position="310"/>
        <end position="326"/>
    </location>
</feature>
<dbReference type="InterPro" id="IPR005495">
    <property type="entry name" value="LptG/LptF_permease"/>
</dbReference>
<feature type="transmembrane region" description="Helical" evidence="6">
    <location>
        <begin position="100"/>
        <end position="122"/>
    </location>
</feature>
<evidence type="ECO:0000256" key="5">
    <source>
        <dbReference type="ARBA" id="ARBA00023136"/>
    </source>
</evidence>
<feature type="transmembrane region" description="Helical" evidence="6">
    <location>
        <begin position="60"/>
        <end position="79"/>
    </location>
</feature>
<dbReference type="Pfam" id="PF03739">
    <property type="entry name" value="LptF_LptG"/>
    <property type="match status" value="1"/>
</dbReference>
<dbReference type="PANTHER" id="PTHR33529:SF6">
    <property type="entry name" value="YJGP_YJGQ FAMILY PERMEASE"/>
    <property type="match status" value="1"/>
</dbReference>
<keyword evidence="8" id="KW-1185">Reference proteome</keyword>
<evidence type="ECO:0000256" key="6">
    <source>
        <dbReference type="SAM" id="Phobius"/>
    </source>
</evidence>
<dbReference type="PANTHER" id="PTHR33529">
    <property type="entry name" value="SLR0882 PROTEIN-RELATED"/>
    <property type="match status" value="1"/>
</dbReference>
<feature type="transmembrane region" description="Helical" evidence="6">
    <location>
        <begin position="283"/>
        <end position="303"/>
    </location>
</feature>
<keyword evidence="3 6" id="KW-0812">Transmembrane</keyword>
<gene>
    <name evidence="7" type="ORF">RZS32_012835</name>
</gene>
<dbReference type="EMBL" id="CP146606">
    <property type="protein sequence ID" value="WYK17295.1"/>
    <property type="molecule type" value="Genomic_DNA"/>
</dbReference>
<protein>
    <submittedName>
        <fullName evidence="7">LptF/LptG family permease</fullName>
    </submittedName>
</protein>
<evidence type="ECO:0000256" key="4">
    <source>
        <dbReference type="ARBA" id="ARBA00022989"/>
    </source>
</evidence>
<evidence type="ECO:0000313" key="7">
    <source>
        <dbReference type="EMBL" id="WYK17295.1"/>
    </source>
</evidence>
<comment type="subcellular location">
    <subcellularLocation>
        <location evidence="1">Cell membrane</location>
        <topology evidence="1">Multi-pass membrane protein</topology>
    </subcellularLocation>
</comment>
<keyword evidence="5 6" id="KW-0472">Membrane</keyword>
<evidence type="ECO:0000256" key="3">
    <source>
        <dbReference type="ARBA" id="ARBA00022692"/>
    </source>
</evidence>
<evidence type="ECO:0000256" key="2">
    <source>
        <dbReference type="ARBA" id="ARBA00022475"/>
    </source>
</evidence>
<evidence type="ECO:0000313" key="8">
    <source>
        <dbReference type="Proteomes" id="UP001281305"/>
    </source>
</evidence>
<dbReference type="RefSeq" id="WP_317057367.1">
    <property type="nucleotide sequence ID" value="NZ_CP146606.1"/>
</dbReference>
<dbReference type="PROSITE" id="PS51257">
    <property type="entry name" value="PROKAR_LIPOPROTEIN"/>
    <property type="match status" value="1"/>
</dbReference>
<name>A0ABZ2TDV4_9RHOB</name>
<keyword evidence="4 6" id="KW-1133">Transmembrane helix</keyword>
<keyword evidence="2" id="KW-1003">Cell membrane</keyword>
<sequence length="386" mass="43122">MYRRFDRYLITESSWLFLGFLALACSILLIERLVRLTEIVSGSENPAFDAVRLISRLLPHYIELALPGALLLTTILTINRLSRNGELTAMIFSGVSLYRLVRPFVMVSLILATLSILSSGYLKPLSRYSFRAVVFEIGQNNITTAFQDRKFIQYDNWTVWTGGTDTGDDGLGETFIFETAENGREQFMLGGSGELRRSQDGKWVITLRDAMIGDLPDITENTTATHATVKQIDWEMSVGSGPFRIRGLDERELTLTELFSKSYEESTHDVDPIIATADLHDRVVRAAMLVSLTFVGFVLGLNLQRRQRTGGLVIGILVLLSIQKLLEFGLLKAQQGVIPAWAGAWPLFFAVTLIALVLFHRANGNRLRLQRRHALEGANLVKAEGA</sequence>
<reference evidence="7 8" key="1">
    <citation type="submission" date="2024-02" db="EMBL/GenBank/DDBJ databases">
        <title>Roseovarius strain W115 nov., isolated from a marine algae.</title>
        <authorList>
            <person name="Lee M.W."/>
            <person name="Lee J.K."/>
            <person name="Kim J.M."/>
            <person name="Choi D.G."/>
            <person name="Baek J.H."/>
            <person name="Bayburt H."/>
            <person name="Jung J.J."/>
            <person name="Han D.M."/>
            <person name="Jeon C.O."/>
        </authorList>
    </citation>
    <scope>NUCLEOTIDE SEQUENCE [LARGE SCALE GENOMIC DNA]</scope>
    <source>
        <strain evidence="7 8">W115</strain>
    </source>
</reference>
<organism evidence="7 8">
    <name type="scientific">Roseovarius rhodophyticola</name>
    <dbReference type="NCBI Taxonomy" id="3080827"/>
    <lineage>
        <taxon>Bacteria</taxon>
        <taxon>Pseudomonadati</taxon>
        <taxon>Pseudomonadota</taxon>
        <taxon>Alphaproteobacteria</taxon>
        <taxon>Rhodobacterales</taxon>
        <taxon>Roseobacteraceae</taxon>
        <taxon>Roseovarius</taxon>
    </lineage>
</organism>
<evidence type="ECO:0000256" key="1">
    <source>
        <dbReference type="ARBA" id="ARBA00004651"/>
    </source>
</evidence>
<accession>A0ABZ2TDV4</accession>
<feature type="transmembrane region" description="Helical" evidence="6">
    <location>
        <begin position="338"/>
        <end position="359"/>
    </location>
</feature>
<proteinExistence type="predicted"/>